<gene>
    <name evidence="1" type="ORF">SAY86_011867</name>
</gene>
<reference evidence="1 2" key="1">
    <citation type="journal article" date="2023" name="Hortic Res">
        <title>Pangenome of water caltrop reveals structural variations and asymmetric subgenome divergence after allopolyploidization.</title>
        <authorList>
            <person name="Zhang X."/>
            <person name="Chen Y."/>
            <person name="Wang L."/>
            <person name="Yuan Y."/>
            <person name="Fang M."/>
            <person name="Shi L."/>
            <person name="Lu R."/>
            <person name="Comes H.P."/>
            <person name="Ma Y."/>
            <person name="Chen Y."/>
            <person name="Huang G."/>
            <person name="Zhou Y."/>
            <person name="Zheng Z."/>
            <person name="Qiu Y."/>
        </authorList>
    </citation>
    <scope>NUCLEOTIDE SEQUENCE [LARGE SCALE GENOMIC DNA]</scope>
    <source>
        <strain evidence="1">F231</strain>
    </source>
</reference>
<protein>
    <submittedName>
        <fullName evidence="1">Uncharacterized protein</fullName>
    </submittedName>
</protein>
<keyword evidence="2" id="KW-1185">Reference proteome</keyword>
<dbReference type="AlphaFoldDB" id="A0AAN7LR98"/>
<evidence type="ECO:0000313" key="1">
    <source>
        <dbReference type="EMBL" id="KAK4793873.1"/>
    </source>
</evidence>
<comment type="caution">
    <text evidence="1">The sequence shown here is derived from an EMBL/GenBank/DDBJ whole genome shotgun (WGS) entry which is preliminary data.</text>
</comment>
<dbReference type="Proteomes" id="UP001346149">
    <property type="component" value="Unassembled WGS sequence"/>
</dbReference>
<name>A0AAN7LR98_TRANT</name>
<proteinExistence type="predicted"/>
<sequence length="77" mass="7563">MKSILADHCSDGAHSGGNVGIGAGAAAEEAGNCRNTLGTLHRVSEAAAAALVVEGMDIPAATGIPRRAEVEGLKGNP</sequence>
<accession>A0AAN7LR98</accession>
<evidence type="ECO:0000313" key="2">
    <source>
        <dbReference type="Proteomes" id="UP001346149"/>
    </source>
</evidence>
<dbReference type="EMBL" id="JAXQNO010000007">
    <property type="protein sequence ID" value="KAK4793873.1"/>
    <property type="molecule type" value="Genomic_DNA"/>
</dbReference>
<organism evidence="1 2">
    <name type="scientific">Trapa natans</name>
    <name type="common">Water chestnut</name>
    <dbReference type="NCBI Taxonomy" id="22666"/>
    <lineage>
        <taxon>Eukaryota</taxon>
        <taxon>Viridiplantae</taxon>
        <taxon>Streptophyta</taxon>
        <taxon>Embryophyta</taxon>
        <taxon>Tracheophyta</taxon>
        <taxon>Spermatophyta</taxon>
        <taxon>Magnoliopsida</taxon>
        <taxon>eudicotyledons</taxon>
        <taxon>Gunneridae</taxon>
        <taxon>Pentapetalae</taxon>
        <taxon>rosids</taxon>
        <taxon>malvids</taxon>
        <taxon>Myrtales</taxon>
        <taxon>Lythraceae</taxon>
        <taxon>Trapa</taxon>
    </lineage>
</organism>